<dbReference type="AlphaFoldDB" id="A0AA35YD57"/>
<protein>
    <submittedName>
        <fullName evidence="1">Uncharacterized protein</fullName>
    </submittedName>
</protein>
<dbReference type="EMBL" id="OX465077">
    <property type="protein sequence ID" value="CAI9268996.1"/>
    <property type="molecule type" value="Genomic_DNA"/>
</dbReference>
<evidence type="ECO:0000313" key="2">
    <source>
        <dbReference type="Proteomes" id="UP001177003"/>
    </source>
</evidence>
<proteinExistence type="predicted"/>
<evidence type="ECO:0000313" key="1">
    <source>
        <dbReference type="EMBL" id="CAI9268996.1"/>
    </source>
</evidence>
<organism evidence="1 2">
    <name type="scientific">Lactuca saligna</name>
    <name type="common">Willowleaf lettuce</name>
    <dbReference type="NCBI Taxonomy" id="75948"/>
    <lineage>
        <taxon>Eukaryota</taxon>
        <taxon>Viridiplantae</taxon>
        <taxon>Streptophyta</taxon>
        <taxon>Embryophyta</taxon>
        <taxon>Tracheophyta</taxon>
        <taxon>Spermatophyta</taxon>
        <taxon>Magnoliopsida</taxon>
        <taxon>eudicotyledons</taxon>
        <taxon>Gunneridae</taxon>
        <taxon>Pentapetalae</taxon>
        <taxon>asterids</taxon>
        <taxon>campanulids</taxon>
        <taxon>Asterales</taxon>
        <taxon>Asteraceae</taxon>
        <taxon>Cichorioideae</taxon>
        <taxon>Cichorieae</taxon>
        <taxon>Lactucinae</taxon>
        <taxon>Lactuca</taxon>
    </lineage>
</organism>
<dbReference type="Proteomes" id="UP001177003">
    <property type="component" value="Chromosome 1"/>
</dbReference>
<reference evidence="1" key="1">
    <citation type="submission" date="2023-04" db="EMBL/GenBank/DDBJ databases">
        <authorList>
            <person name="Vijverberg K."/>
            <person name="Xiong W."/>
            <person name="Schranz E."/>
        </authorList>
    </citation>
    <scope>NUCLEOTIDE SEQUENCE</scope>
</reference>
<sequence length="176" mass="19823">MANFTSNRSSSLLSARGFRNSEINTTIRRSFSGNPFTRPNIVVNPRSINPATPANTLATIDHTKRGPLLRKSTSRSMFQYGKENHKDIVRSPARSYEKSFMAPTIKAASKFTPSPRKKVLGEKNVVIRTSIQFLDNDFVMKYEATSMDQPAMTEEDLNESVTLEQKEVVLEIPPVR</sequence>
<keyword evidence="2" id="KW-1185">Reference proteome</keyword>
<name>A0AA35YD57_LACSI</name>
<dbReference type="PANTHER" id="PTHR34775">
    <property type="entry name" value="TRANSMEMBRANE PROTEIN"/>
    <property type="match status" value="1"/>
</dbReference>
<gene>
    <name evidence="1" type="ORF">LSALG_LOCUS9390</name>
</gene>
<dbReference type="PANTHER" id="PTHR34775:SF4">
    <property type="entry name" value="TRANSMEMBRANE PROTEIN"/>
    <property type="match status" value="1"/>
</dbReference>
<accession>A0AA35YD57</accession>